<keyword evidence="6" id="KW-0967">Endosome</keyword>
<dbReference type="AlphaFoldDB" id="A0A210QD27"/>
<dbReference type="GO" id="GO:0032008">
    <property type="term" value="P:positive regulation of TOR signaling"/>
    <property type="evidence" value="ECO:0007669"/>
    <property type="project" value="InterPro"/>
</dbReference>
<dbReference type="GO" id="GO:0060090">
    <property type="term" value="F:molecular adaptor activity"/>
    <property type="evidence" value="ECO:0007669"/>
    <property type="project" value="TreeGrafter"/>
</dbReference>
<dbReference type="GO" id="GO:0007040">
    <property type="term" value="P:lysosome organization"/>
    <property type="evidence" value="ECO:0007669"/>
    <property type="project" value="InterPro"/>
</dbReference>
<proteinExistence type="inferred from homology"/>
<dbReference type="EMBL" id="NEDP02004117">
    <property type="protein sequence ID" value="OWF46628.1"/>
    <property type="molecule type" value="Genomic_DNA"/>
</dbReference>
<keyword evidence="9" id="KW-0458">Lysosome</keyword>
<dbReference type="STRING" id="6573.A0A210QD27"/>
<keyword evidence="8" id="KW-0564">Palmitate</keyword>
<dbReference type="GO" id="GO:0042632">
    <property type="term" value="P:cholesterol homeostasis"/>
    <property type="evidence" value="ECO:0007669"/>
    <property type="project" value="InterPro"/>
</dbReference>
<dbReference type="GO" id="GO:0071986">
    <property type="term" value="C:Ragulator complex"/>
    <property type="evidence" value="ECO:0007669"/>
    <property type="project" value="InterPro"/>
</dbReference>
<dbReference type="GO" id="GO:0005765">
    <property type="term" value="C:lysosomal membrane"/>
    <property type="evidence" value="ECO:0007669"/>
    <property type="project" value="UniProtKB-SubCell"/>
</dbReference>
<evidence type="ECO:0000256" key="3">
    <source>
        <dbReference type="ARBA" id="ARBA00010861"/>
    </source>
</evidence>
<evidence type="ECO:0000256" key="12">
    <source>
        <dbReference type="SAM" id="MobiDB-lite"/>
    </source>
</evidence>
<dbReference type="SMART" id="SM01262">
    <property type="entry name" value="LAMTOR"/>
    <property type="match status" value="1"/>
</dbReference>
<organism evidence="13 14">
    <name type="scientific">Mizuhopecten yessoensis</name>
    <name type="common">Japanese scallop</name>
    <name type="synonym">Patinopecten yessoensis</name>
    <dbReference type="NCBI Taxonomy" id="6573"/>
    <lineage>
        <taxon>Eukaryota</taxon>
        <taxon>Metazoa</taxon>
        <taxon>Spiralia</taxon>
        <taxon>Lophotrochozoa</taxon>
        <taxon>Mollusca</taxon>
        <taxon>Bivalvia</taxon>
        <taxon>Autobranchia</taxon>
        <taxon>Pteriomorphia</taxon>
        <taxon>Pectinida</taxon>
        <taxon>Pectinoidea</taxon>
        <taxon>Pectinidae</taxon>
        <taxon>Mizuhopecten</taxon>
    </lineage>
</organism>
<dbReference type="GO" id="GO:0016197">
    <property type="term" value="P:endosomal transport"/>
    <property type="evidence" value="ECO:0007669"/>
    <property type="project" value="InterPro"/>
</dbReference>
<dbReference type="GO" id="GO:0045121">
    <property type="term" value="C:membrane raft"/>
    <property type="evidence" value="ECO:0007669"/>
    <property type="project" value="InterPro"/>
</dbReference>
<keyword evidence="5" id="KW-0519">Myristate</keyword>
<dbReference type="GO" id="GO:0005085">
    <property type="term" value="F:guanyl-nucleotide exchange factor activity"/>
    <property type="evidence" value="ECO:0007669"/>
    <property type="project" value="TreeGrafter"/>
</dbReference>
<dbReference type="GO" id="GO:0001919">
    <property type="term" value="P:regulation of receptor recycling"/>
    <property type="evidence" value="ECO:0007669"/>
    <property type="project" value="InterPro"/>
</dbReference>
<sequence length="168" mass="18418">MGCCFSSDEEKDYLNSEANETSRLLGDPVSNNPTPQTQIGDGYNSTAQQQSQKGDEQSALERILHNTARNVIDVGAIDGQTVENQEYHDRSQQYNGRLNVKLGSSGRGRNYRNLLPNCTANPQVTLSQPPVSFGDVQMVISVADRLGKAVKEVKVEHKEDLVVPFGVP</sequence>
<dbReference type="GO" id="GO:0071230">
    <property type="term" value="P:cellular response to amino acid stimulus"/>
    <property type="evidence" value="ECO:0007669"/>
    <property type="project" value="InterPro"/>
</dbReference>
<evidence type="ECO:0000256" key="4">
    <source>
        <dbReference type="ARBA" id="ARBA00016099"/>
    </source>
</evidence>
<dbReference type="Pfam" id="PF15454">
    <property type="entry name" value="LAMTOR"/>
    <property type="match status" value="1"/>
</dbReference>
<dbReference type="OrthoDB" id="5562028at2759"/>
<feature type="region of interest" description="Disordered" evidence="12">
    <location>
        <begin position="1"/>
        <end position="57"/>
    </location>
</feature>
<evidence type="ECO:0000256" key="8">
    <source>
        <dbReference type="ARBA" id="ARBA00023139"/>
    </source>
</evidence>
<protein>
    <recommendedName>
        <fullName evidence="4">Ragulator complex protein LAMTOR1</fullName>
    </recommendedName>
    <alternativeName>
        <fullName evidence="11">Late endosomal/lysosomal adaptor and MAPK and MTOR activator 1</fullName>
    </alternativeName>
</protein>
<evidence type="ECO:0000256" key="11">
    <source>
        <dbReference type="ARBA" id="ARBA00032695"/>
    </source>
</evidence>
<comment type="subcellular location">
    <subcellularLocation>
        <location evidence="2">Late endosome membrane</location>
        <topology evidence="2">Lipid-anchor</topology>
        <orientation evidence="2">Cytoplasmic side</orientation>
    </subcellularLocation>
    <subcellularLocation>
        <location evidence="1">Lysosome membrane</location>
        <topology evidence="1">Lipid-anchor</topology>
        <orientation evidence="1">Cytoplasmic side</orientation>
    </subcellularLocation>
</comment>
<evidence type="ECO:0000313" key="14">
    <source>
        <dbReference type="Proteomes" id="UP000242188"/>
    </source>
</evidence>
<name>A0A210QD27_MIZYE</name>
<dbReference type="InterPro" id="IPR028209">
    <property type="entry name" value="LAMTOR1/MEH1"/>
</dbReference>
<comment type="similarity">
    <text evidence="3">Belongs to the LAMTOR1 family.</text>
</comment>
<dbReference type="Proteomes" id="UP000242188">
    <property type="component" value="Unassembled WGS sequence"/>
</dbReference>
<gene>
    <name evidence="13" type="ORF">KP79_PYT12267</name>
</gene>
<evidence type="ECO:0000313" key="13">
    <source>
        <dbReference type="EMBL" id="OWF46628.1"/>
    </source>
</evidence>
<reference evidence="13 14" key="1">
    <citation type="journal article" date="2017" name="Nat. Ecol. Evol.">
        <title>Scallop genome provides insights into evolution of bilaterian karyotype and development.</title>
        <authorList>
            <person name="Wang S."/>
            <person name="Zhang J."/>
            <person name="Jiao W."/>
            <person name="Li J."/>
            <person name="Xun X."/>
            <person name="Sun Y."/>
            <person name="Guo X."/>
            <person name="Huan P."/>
            <person name="Dong B."/>
            <person name="Zhang L."/>
            <person name="Hu X."/>
            <person name="Sun X."/>
            <person name="Wang J."/>
            <person name="Zhao C."/>
            <person name="Wang Y."/>
            <person name="Wang D."/>
            <person name="Huang X."/>
            <person name="Wang R."/>
            <person name="Lv J."/>
            <person name="Li Y."/>
            <person name="Zhang Z."/>
            <person name="Liu B."/>
            <person name="Lu W."/>
            <person name="Hui Y."/>
            <person name="Liang J."/>
            <person name="Zhou Z."/>
            <person name="Hou R."/>
            <person name="Li X."/>
            <person name="Liu Y."/>
            <person name="Li H."/>
            <person name="Ning X."/>
            <person name="Lin Y."/>
            <person name="Zhao L."/>
            <person name="Xing Q."/>
            <person name="Dou J."/>
            <person name="Li Y."/>
            <person name="Mao J."/>
            <person name="Guo H."/>
            <person name="Dou H."/>
            <person name="Li T."/>
            <person name="Mu C."/>
            <person name="Jiang W."/>
            <person name="Fu Q."/>
            <person name="Fu X."/>
            <person name="Miao Y."/>
            <person name="Liu J."/>
            <person name="Yu Q."/>
            <person name="Li R."/>
            <person name="Liao H."/>
            <person name="Li X."/>
            <person name="Kong Y."/>
            <person name="Jiang Z."/>
            <person name="Chourrout D."/>
            <person name="Li R."/>
            <person name="Bao Z."/>
        </authorList>
    </citation>
    <scope>NUCLEOTIDE SEQUENCE [LARGE SCALE GENOMIC DNA]</scope>
    <source>
        <strain evidence="13 14">PY_sf001</strain>
    </source>
</reference>
<evidence type="ECO:0000256" key="2">
    <source>
        <dbReference type="ARBA" id="ARBA00004577"/>
    </source>
</evidence>
<keyword evidence="7" id="KW-0472">Membrane</keyword>
<keyword evidence="14" id="KW-1185">Reference proteome</keyword>
<dbReference type="GO" id="GO:0031902">
    <property type="term" value="C:late endosome membrane"/>
    <property type="evidence" value="ECO:0007669"/>
    <property type="project" value="UniProtKB-SubCell"/>
</dbReference>
<accession>A0A210QD27</accession>
<evidence type="ECO:0000256" key="1">
    <source>
        <dbReference type="ARBA" id="ARBA00004122"/>
    </source>
</evidence>
<evidence type="ECO:0000256" key="6">
    <source>
        <dbReference type="ARBA" id="ARBA00022753"/>
    </source>
</evidence>
<evidence type="ECO:0000256" key="7">
    <source>
        <dbReference type="ARBA" id="ARBA00023136"/>
    </source>
</evidence>
<dbReference type="GO" id="GO:0043410">
    <property type="term" value="P:positive regulation of MAPK cascade"/>
    <property type="evidence" value="ECO:0007669"/>
    <property type="project" value="InterPro"/>
</dbReference>
<keyword evidence="10" id="KW-0449">Lipoprotein</keyword>
<evidence type="ECO:0000256" key="9">
    <source>
        <dbReference type="ARBA" id="ARBA00023228"/>
    </source>
</evidence>
<evidence type="ECO:0000256" key="10">
    <source>
        <dbReference type="ARBA" id="ARBA00023288"/>
    </source>
</evidence>
<comment type="caution">
    <text evidence="13">The sequence shown here is derived from an EMBL/GenBank/DDBJ whole genome shotgun (WGS) entry which is preliminary data.</text>
</comment>
<dbReference type="PANTHER" id="PTHR13401:SF2">
    <property type="entry name" value="RAGULATOR COMPLEX PROTEIN LAMTOR1"/>
    <property type="match status" value="1"/>
</dbReference>
<feature type="compositionally biased region" description="Polar residues" evidence="12">
    <location>
        <begin position="29"/>
        <end position="52"/>
    </location>
</feature>
<dbReference type="PANTHER" id="PTHR13401">
    <property type="entry name" value="RAGULATOR COMPLEX PROTEIN LAMTOR1"/>
    <property type="match status" value="1"/>
</dbReference>
<evidence type="ECO:0000256" key="5">
    <source>
        <dbReference type="ARBA" id="ARBA00022707"/>
    </source>
</evidence>